<evidence type="ECO:0000313" key="3">
    <source>
        <dbReference type="Proteomes" id="UP001500503"/>
    </source>
</evidence>
<evidence type="ECO:0000313" key="2">
    <source>
        <dbReference type="EMBL" id="GAA4510280.1"/>
    </source>
</evidence>
<reference evidence="3" key="1">
    <citation type="journal article" date="2019" name="Int. J. Syst. Evol. Microbiol.">
        <title>The Global Catalogue of Microorganisms (GCM) 10K type strain sequencing project: providing services to taxonomists for standard genome sequencing and annotation.</title>
        <authorList>
            <consortium name="The Broad Institute Genomics Platform"/>
            <consortium name="The Broad Institute Genome Sequencing Center for Infectious Disease"/>
            <person name="Wu L."/>
            <person name="Ma J."/>
        </authorList>
    </citation>
    <scope>NUCLEOTIDE SEQUENCE [LARGE SCALE GENOMIC DNA]</scope>
    <source>
        <strain evidence="3">JCM 17933</strain>
    </source>
</reference>
<keyword evidence="1" id="KW-0732">Signal</keyword>
<dbReference type="Proteomes" id="UP001500503">
    <property type="component" value="Unassembled WGS sequence"/>
</dbReference>
<gene>
    <name evidence="2" type="ORF">GCM10023191_072680</name>
</gene>
<comment type="caution">
    <text evidence="2">The sequence shown here is derived from an EMBL/GenBank/DDBJ whole genome shotgun (WGS) entry which is preliminary data.</text>
</comment>
<name>A0ABP8QT75_9ACTN</name>
<proteinExistence type="predicted"/>
<feature type="signal peptide" evidence="1">
    <location>
        <begin position="1"/>
        <end position="27"/>
    </location>
</feature>
<organism evidence="2 3">
    <name type="scientific">Actinoallomurus oryzae</name>
    <dbReference type="NCBI Taxonomy" id="502180"/>
    <lineage>
        <taxon>Bacteria</taxon>
        <taxon>Bacillati</taxon>
        <taxon>Actinomycetota</taxon>
        <taxon>Actinomycetes</taxon>
        <taxon>Streptosporangiales</taxon>
        <taxon>Thermomonosporaceae</taxon>
        <taxon>Actinoallomurus</taxon>
    </lineage>
</organism>
<accession>A0ABP8QT75</accession>
<keyword evidence="3" id="KW-1185">Reference proteome</keyword>
<dbReference type="RefSeq" id="WP_345471689.1">
    <property type="nucleotide sequence ID" value="NZ_BAABHF010000045.1"/>
</dbReference>
<protein>
    <submittedName>
        <fullName evidence="2">Uncharacterized protein</fullName>
    </submittedName>
</protein>
<sequence>MTKLKRVLLVIALGPLALIGLSAHAQANEKNDDTAGDWSGTCTKVATGSTWHLEIAIRDDGTYSWTSRFPASEGTPASTVRATGRVDRAARQLIDDEPEQHGKIDGYYSIDGDHMKLDTGNGMAQCSLTR</sequence>
<dbReference type="EMBL" id="BAABHF010000045">
    <property type="protein sequence ID" value="GAA4510280.1"/>
    <property type="molecule type" value="Genomic_DNA"/>
</dbReference>
<evidence type="ECO:0000256" key="1">
    <source>
        <dbReference type="SAM" id="SignalP"/>
    </source>
</evidence>
<feature type="chain" id="PRO_5046736504" evidence="1">
    <location>
        <begin position="28"/>
        <end position="130"/>
    </location>
</feature>